<gene>
    <name evidence="1" type="ORF">IAC39_03220</name>
</gene>
<dbReference type="AlphaFoldDB" id="A0A9D1GUV4"/>
<proteinExistence type="predicted"/>
<reference evidence="1" key="1">
    <citation type="submission" date="2020-10" db="EMBL/GenBank/DDBJ databases">
        <authorList>
            <person name="Gilroy R."/>
        </authorList>
    </citation>
    <scope>NUCLEOTIDE SEQUENCE</scope>
    <source>
        <strain evidence="1">CHK33-4379</strain>
    </source>
</reference>
<evidence type="ECO:0000313" key="2">
    <source>
        <dbReference type="Proteomes" id="UP000824136"/>
    </source>
</evidence>
<reference evidence="1" key="2">
    <citation type="journal article" date="2021" name="PeerJ">
        <title>Extensive microbial diversity within the chicken gut microbiome revealed by metagenomics and culture.</title>
        <authorList>
            <person name="Gilroy R."/>
            <person name="Ravi A."/>
            <person name="Getino M."/>
            <person name="Pursley I."/>
            <person name="Horton D.L."/>
            <person name="Alikhan N.F."/>
            <person name="Baker D."/>
            <person name="Gharbi K."/>
            <person name="Hall N."/>
            <person name="Watson M."/>
            <person name="Adriaenssens E.M."/>
            <person name="Foster-Nyarko E."/>
            <person name="Jarju S."/>
            <person name="Secka A."/>
            <person name="Antonio M."/>
            <person name="Oren A."/>
            <person name="Chaudhuri R.R."/>
            <person name="La Ragione R."/>
            <person name="Hildebrand F."/>
            <person name="Pallen M.J."/>
        </authorList>
    </citation>
    <scope>NUCLEOTIDE SEQUENCE</scope>
    <source>
        <strain evidence="1">CHK33-4379</strain>
    </source>
</reference>
<sequence length="79" mass="9135">MENKFIRADDVARELSVSKPYAYKLIRKLNEELKAQGFITIAGRVNRQYFYERLYGAGNPQRDTTMSCKAGREKGKESK</sequence>
<name>A0A9D1GUV4_9FIRM</name>
<accession>A0A9D1GUV4</accession>
<dbReference type="Proteomes" id="UP000824136">
    <property type="component" value="Unassembled WGS sequence"/>
</dbReference>
<organism evidence="1 2">
    <name type="scientific">Candidatus Faeciplasma pullistercoris</name>
    <dbReference type="NCBI Taxonomy" id="2840800"/>
    <lineage>
        <taxon>Bacteria</taxon>
        <taxon>Bacillati</taxon>
        <taxon>Bacillota</taxon>
        <taxon>Clostridia</taxon>
        <taxon>Eubacteriales</taxon>
        <taxon>Oscillospiraceae</taxon>
        <taxon>Oscillospiraceae incertae sedis</taxon>
        <taxon>Candidatus Faeciplasma</taxon>
    </lineage>
</organism>
<protein>
    <submittedName>
        <fullName evidence="1">LysR family transcriptional regulator</fullName>
    </submittedName>
</protein>
<evidence type="ECO:0000313" key="1">
    <source>
        <dbReference type="EMBL" id="HIT58710.1"/>
    </source>
</evidence>
<dbReference type="EMBL" id="DVLL01000013">
    <property type="protein sequence ID" value="HIT58710.1"/>
    <property type="molecule type" value="Genomic_DNA"/>
</dbReference>
<comment type="caution">
    <text evidence="1">The sequence shown here is derived from an EMBL/GenBank/DDBJ whole genome shotgun (WGS) entry which is preliminary data.</text>
</comment>